<feature type="compositionally biased region" description="Polar residues" evidence="1">
    <location>
        <begin position="191"/>
        <end position="200"/>
    </location>
</feature>
<evidence type="ECO:0000313" key="3">
    <source>
        <dbReference type="Proteomes" id="UP001608902"/>
    </source>
</evidence>
<protein>
    <submittedName>
        <fullName evidence="2">Uncharacterized protein</fullName>
    </submittedName>
</protein>
<evidence type="ECO:0000256" key="1">
    <source>
        <dbReference type="SAM" id="MobiDB-lite"/>
    </source>
</evidence>
<comment type="caution">
    <text evidence="2">The sequence shown here is derived from an EMBL/GenBank/DDBJ whole genome shotgun (WGS) entry which is preliminary data.</text>
</comment>
<feature type="compositionally biased region" description="Basic residues" evidence="1">
    <location>
        <begin position="215"/>
        <end position="230"/>
    </location>
</feature>
<dbReference type="EMBL" id="JBGFUD010013737">
    <property type="protein sequence ID" value="MFH4983785.1"/>
    <property type="molecule type" value="Genomic_DNA"/>
</dbReference>
<gene>
    <name evidence="2" type="ORF">AB6A40_010494</name>
</gene>
<proteinExistence type="predicted"/>
<reference evidence="2 3" key="1">
    <citation type="submission" date="2024-08" db="EMBL/GenBank/DDBJ databases">
        <title>Gnathostoma spinigerum genome.</title>
        <authorList>
            <person name="Gonzalez-Bertolin B."/>
            <person name="Monzon S."/>
            <person name="Zaballos A."/>
            <person name="Jimenez P."/>
            <person name="Dekumyoy P."/>
            <person name="Varona S."/>
            <person name="Cuesta I."/>
            <person name="Sumanam S."/>
            <person name="Adisakwattana P."/>
            <person name="Gasser R.B."/>
            <person name="Hernandez-Gonzalez A."/>
            <person name="Young N.D."/>
            <person name="Perteguer M.J."/>
        </authorList>
    </citation>
    <scope>NUCLEOTIDE SEQUENCE [LARGE SCALE GENOMIC DNA]</scope>
    <source>
        <strain evidence="2">AL3</strain>
        <tissue evidence="2">Liver</tissue>
    </source>
</reference>
<feature type="region of interest" description="Disordered" evidence="1">
    <location>
        <begin position="181"/>
        <end position="235"/>
    </location>
</feature>
<dbReference type="Proteomes" id="UP001608902">
    <property type="component" value="Unassembled WGS sequence"/>
</dbReference>
<dbReference type="AlphaFoldDB" id="A0ABD6EWB5"/>
<sequence length="273" mass="31300">MEEWCRAFKLIHGVSPSKEDFDLAPAQIRKELIAKTSIRNPLKRKLRAIVHLTKPDEDITVTSWKPKLIRRCQANTSTSIDEIITSPIKNDLFSNEFGEQLLRRSPRKRTGSILPSTFSPQKPTLLCRTNVCRNIGNLINQVAQNDGECTREDLTVSKDDPFLTMDELRDKKTDVIVRDEDQSCDEAARSSAAQNTSPVDENSEPINAICNASVPKKKTYTRKKSSRSSSKRKDTNFVKLNIRKKVFVRGHRNAQMKRKMWRRLKFGRKSART</sequence>
<organism evidence="2 3">
    <name type="scientific">Gnathostoma spinigerum</name>
    <dbReference type="NCBI Taxonomy" id="75299"/>
    <lineage>
        <taxon>Eukaryota</taxon>
        <taxon>Metazoa</taxon>
        <taxon>Ecdysozoa</taxon>
        <taxon>Nematoda</taxon>
        <taxon>Chromadorea</taxon>
        <taxon>Rhabditida</taxon>
        <taxon>Spirurina</taxon>
        <taxon>Gnathostomatomorpha</taxon>
        <taxon>Gnathostomatoidea</taxon>
        <taxon>Gnathostomatidae</taxon>
        <taxon>Gnathostoma</taxon>
    </lineage>
</organism>
<keyword evidence="3" id="KW-1185">Reference proteome</keyword>
<accession>A0ABD6EWB5</accession>
<evidence type="ECO:0000313" key="2">
    <source>
        <dbReference type="EMBL" id="MFH4983785.1"/>
    </source>
</evidence>
<name>A0ABD6EWB5_9BILA</name>